<dbReference type="AlphaFoldDB" id="A0A9Q8WGC1"/>
<proteinExistence type="predicted"/>
<sequence>MPQANRDAASRRVRASAQSWWAFGLRVHMYDCCRDGSASMKLGPGNSGKLGNGIVPTAKVLESKWAQALPTRPQPRWRRRMGAEWMQNHAWFQHRCRSIPVTTRDRGRVARHCSKAARPLNPSNTPYVYFDGRLGFLSTLVKASIQRLDGWGGTRRASAPGPTPDQLVQITPQTVLCLGAAVVPLVVLLVSVDEFLKLSSSLLAPLQRNFSNSQSQSPSGKGNFGAAEDPVDRVSRRNAVICYEESGGIMVDTFPRGQTNMAIQGAHMNSPDGSIRGLDCAACSCLRPPPHKPTRQGLTRMARARVLLALGPGQYHQGATALDKVQPGRDAELTAEQLLLFLCDGFPLRPDTLEIWGSNLSFLQLRRRRRFVGCIIVPHLIFLT</sequence>
<dbReference type="Proteomes" id="UP000830671">
    <property type="component" value="Chromosome 4"/>
</dbReference>
<dbReference type="EMBL" id="CP019476">
    <property type="protein sequence ID" value="UQC82236.1"/>
    <property type="molecule type" value="Genomic_DNA"/>
</dbReference>
<evidence type="ECO:0000313" key="3">
    <source>
        <dbReference type="Proteomes" id="UP000830671"/>
    </source>
</evidence>
<protein>
    <submittedName>
        <fullName evidence="2">Uncharacterized protein</fullName>
    </submittedName>
</protein>
<organism evidence="2 3">
    <name type="scientific">Colletotrichum lupini</name>
    <dbReference type="NCBI Taxonomy" id="145971"/>
    <lineage>
        <taxon>Eukaryota</taxon>
        <taxon>Fungi</taxon>
        <taxon>Dikarya</taxon>
        <taxon>Ascomycota</taxon>
        <taxon>Pezizomycotina</taxon>
        <taxon>Sordariomycetes</taxon>
        <taxon>Hypocreomycetidae</taxon>
        <taxon>Glomerellales</taxon>
        <taxon>Glomerellaceae</taxon>
        <taxon>Colletotrichum</taxon>
        <taxon>Colletotrichum acutatum species complex</taxon>
    </lineage>
</organism>
<feature type="compositionally biased region" description="Polar residues" evidence="1">
    <location>
        <begin position="210"/>
        <end position="220"/>
    </location>
</feature>
<keyword evidence="3" id="KW-1185">Reference proteome</keyword>
<reference evidence="2" key="1">
    <citation type="journal article" date="2021" name="Mol. Plant Microbe Interact.">
        <title>Complete Genome Sequence of the Plant-Pathogenic Fungus Colletotrichum lupini.</title>
        <authorList>
            <person name="Baroncelli R."/>
            <person name="Pensec F."/>
            <person name="Da Lio D."/>
            <person name="Boufleur T."/>
            <person name="Vicente I."/>
            <person name="Sarrocco S."/>
            <person name="Picot A."/>
            <person name="Baraldi E."/>
            <person name="Sukno S."/>
            <person name="Thon M."/>
            <person name="Le Floch G."/>
        </authorList>
    </citation>
    <scope>NUCLEOTIDE SEQUENCE</scope>
    <source>
        <strain evidence="2">IMI 504893</strain>
    </source>
</reference>
<accession>A0A9Q8WGC1</accession>
<name>A0A9Q8WGC1_9PEZI</name>
<feature type="region of interest" description="Disordered" evidence="1">
    <location>
        <begin position="210"/>
        <end position="229"/>
    </location>
</feature>
<evidence type="ECO:0000256" key="1">
    <source>
        <dbReference type="SAM" id="MobiDB-lite"/>
    </source>
</evidence>
<dbReference type="RefSeq" id="XP_049143859.1">
    <property type="nucleotide sequence ID" value="XM_049286716.1"/>
</dbReference>
<evidence type="ECO:0000313" key="2">
    <source>
        <dbReference type="EMBL" id="UQC82236.1"/>
    </source>
</evidence>
<dbReference type="KEGG" id="clup:CLUP02_07723"/>
<gene>
    <name evidence="2" type="ORF">CLUP02_07723</name>
</gene>
<dbReference type="GeneID" id="73341726"/>